<dbReference type="PANTHER" id="PTHR36195:SF4">
    <property type="entry name" value="DOMAIN PROTEIN, PUTATIVE (AFU_ORTHOLOGUE AFUA_5G01990)-RELATED"/>
    <property type="match status" value="1"/>
</dbReference>
<keyword evidence="2" id="KW-1185">Reference proteome</keyword>
<evidence type="ECO:0000313" key="2">
    <source>
        <dbReference type="Proteomes" id="UP000317646"/>
    </source>
</evidence>
<dbReference type="Gene3D" id="2.40.180.10">
    <property type="entry name" value="Catalase core domain"/>
    <property type="match status" value="1"/>
</dbReference>
<dbReference type="SUPFAM" id="SSF56634">
    <property type="entry name" value="Heme-dependent catalase-like"/>
    <property type="match status" value="1"/>
</dbReference>
<dbReference type="PANTHER" id="PTHR36195">
    <property type="entry name" value="DOMAIN PROTEIN, PUTATIVE (AFU_ORTHOLOGUE AFUA_5G01990)-RELATED-RELATED"/>
    <property type="match status" value="1"/>
</dbReference>
<sequence length="359" mass="39497">MRYTPEVEQLLPNEAELLLQTGETVLGMAQTVRRAHGHAMHATHAKAVGLLKGTLLIADDLPPELAQGLFARPGRYDVLVRYAPGPSNPVSDKASGQRGLSLKVLGVEGPHLPESRETTTQDWVLALDPAFVASTAEDFLRTFRRFAAKSPSIPENLIVAGSRLARGAEAALETVGLESSNLRFFGRPPQHPASEVYYSQAPVRYGDYIAKLAVFPTPETLAAIGDPALDTSHDDEAQRHAMQAYYTQHAGTYEVRVQLCTDLQTMPVEDAAVVWPEAQSPYRTVARLVLPPQEAYSEARRQYVDERLAFNPVHALEAHRPLGSIMRVRTKVYIQAQDFRQQANGVVPAEPRSHAEVPD</sequence>
<comment type="caution">
    <text evidence="1">The sequence shown here is derived from an EMBL/GenBank/DDBJ whole genome shotgun (WGS) entry which is preliminary data.</text>
</comment>
<evidence type="ECO:0000313" key="1">
    <source>
        <dbReference type="EMBL" id="TPG65355.1"/>
    </source>
</evidence>
<dbReference type="CDD" id="cd08152">
    <property type="entry name" value="y4iL_like"/>
    <property type="match status" value="1"/>
</dbReference>
<protein>
    <submittedName>
        <fullName evidence="1">Catalase</fullName>
    </submittedName>
</protein>
<dbReference type="AlphaFoldDB" id="A0A502GUM6"/>
<reference evidence="1 2" key="1">
    <citation type="journal article" date="2019" name="Environ. Microbiol.">
        <title>Species interactions and distinct microbial communities in high Arctic permafrost affected cryosols are associated with the CH4 and CO2 gas fluxes.</title>
        <authorList>
            <person name="Altshuler I."/>
            <person name="Hamel J."/>
            <person name="Turney S."/>
            <person name="Magnuson E."/>
            <person name="Levesque R."/>
            <person name="Greer C."/>
            <person name="Whyte L.G."/>
        </authorList>
    </citation>
    <scope>NUCLEOTIDE SEQUENCE [LARGE SCALE GENOMIC DNA]</scope>
    <source>
        <strain evidence="1 2">S9.2P</strain>
    </source>
</reference>
<name>A0A502GUM6_9BACT</name>
<organism evidence="1 2">
    <name type="scientific">Hymenobacter nivis</name>
    <dbReference type="NCBI Taxonomy" id="1850093"/>
    <lineage>
        <taxon>Bacteria</taxon>
        <taxon>Pseudomonadati</taxon>
        <taxon>Bacteroidota</taxon>
        <taxon>Cytophagia</taxon>
        <taxon>Cytophagales</taxon>
        <taxon>Hymenobacteraceae</taxon>
        <taxon>Hymenobacter</taxon>
    </lineage>
</organism>
<gene>
    <name evidence="1" type="ORF">EAH73_12820</name>
</gene>
<dbReference type="GO" id="GO:0020037">
    <property type="term" value="F:heme binding"/>
    <property type="evidence" value="ECO:0007669"/>
    <property type="project" value="InterPro"/>
</dbReference>
<proteinExistence type="predicted"/>
<dbReference type="Proteomes" id="UP000317646">
    <property type="component" value="Unassembled WGS sequence"/>
</dbReference>
<dbReference type="InterPro" id="IPR020835">
    <property type="entry name" value="Catalase_sf"/>
</dbReference>
<accession>A0A502GUM6</accession>
<dbReference type="EMBL" id="RCYZ01000005">
    <property type="protein sequence ID" value="TPG65355.1"/>
    <property type="molecule type" value="Genomic_DNA"/>
</dbReference>